<dbReference type="EMBL" id="JAJAGQ010000012">
    <property type="protein sequence ID" value="KAJ8548251.1"/>
    <property type="molecule type" value="Genomic_DNA"/>
</dbReference>
<evidence type="ECO:0000313" key="1">
    <source>
        <dbReference type="EMBL" id="KAJ8548251.1"/>
    </source>
</evidence>
<accession>A0A9Q1LZY9</accession>
<dbReference type="Proteomes" id="UP001152561">
    <property type="component" value="Unassembled WGS sequence"/>
</dbReference>
<comment type="caution">
    <text evidence="1">The sequence shown here is derived from an EMBL/GenBank/DDBJ whole genome shotgun (WGS) entry which is preliminary data.</text>
</comment>
<name>A0A9Q1LZY9_9SOLA</name>
<evidence type="ECO:0000313" key="2">
    <source>
        <dbReference type="Proteomes" id="UP001152561"/>
    </source>
</evidence>
<organism evidence="1 2">
    <name type="scientific">Anisodus acutangulus</name>
    <dbReference type="NCBI Taxonomy" id="402998"/>
    <lineage>
        <taxon>Eukaryota</taxon>
        <taxon>Viridiplantae</taxon>
        <taxon>Streptophyta</taxon>
        <taxon>Embryophyta</taxon>
        <taxon>Tracheophyta</taxon>
        <taxon>Spermatophyta</taxon>
        <taxon>Magnoliopsida</taxon>
        <taxon>eudicotyledons</taxon>
        <taxon>Gunneridae</taxon>
        <taxon>Pentapetalae</taxon>
        <taxon>asterids</taxon>
        <taxon>lamiids</taxon>
        <taxon>Solanales</taxon>
        <taxon>Solanaceae</taxon>
        <taxon>Solanoideae</taxon>
        <taxon>Hyoscyameae</taxon>
        <taxon>Anisodus</taxon>
    </lineage>
</organism>
<keyword evidence="2" id="KW-1185">Reference proteome</keyword>
<reference evidence="2" key="1">
    <citation type="journal article" date="2023" name="Proc. Natl. Acad. Sci. U.S.A.">
        <title>Genomic and structural basis for evolution of tropane alkaloid biosynthesis.</title>
        <authorList>
            <person name="Wanga Y.-J."/>
            <person name="Taina T."/>
            <person name="Yua J.-Y."/>
            <person name="Lia J."/>
            <person name="Xua B."/>
            <person name="Chenc J."/>
            <person name="D'Auriad J.C."/>
            <person name="Huanga J.-P."/>
            <person name="Huanga S.-X."/>
        </authorList>
    </citation>
    <scope>NUCLEOTIDE SEQUENCE [LARGE SCALE GENOMIC DNA]</scope>
    <source>
        <strain evidence="2">cv. KIB-2019</strain>
    </source>
</reference>
<sequence>MDLLPVFGNFDAISHAYKPDPAHSGSLVHRADLSHAYKPNNLGKHRSLCTLSDNTKLYCRLVAHGAPVPEYFHANVKAVKLRMLHKLEVIGG</sequence>
<protein>
    <submittedName>
        <fullName evidence="1">Uncharacterized protein</fullName>
    </submittedName>
</protein>
<gene>
    <name evidence="1" type="ORF">K7X08_030720</name>
</gene>
<dbReference type="AlphaFoldDB" id="A0A9Q1LZY9"/>
<proteinExistence type="predicted"/>